<feature type="domain" description="ABC3 transporter permease C-terminal" evidence="7">
    <location>
        <begin position="678"/>
        <end position="798"/>
    </location>
</feature>
<evidence type="ECO:0000313" key="9">
    <source>
        <dbReference type="Proteomes" id="UP000608071"/>
    </source>
</evidence>
<keyword evidence="4 6" id="KW-1133">Transmembrane helix</keyword>
<evidence type="ECO:0000256" key="4">
    <source>
        <dbReference type="ARBA" id="ARBA00022989"/>
    </source>
</evidence>
<dbReference type="Proteomes" id="UP000608071">
    <property type="component" value="Unassembled WGS sequence"/>
</dbReference>
<feature type="transmembrane region" description="Helical" evidence="6">
    <location>
        <begin position="20"/>
        <end position="40"/>
    </location>
</feature>
<feature type="transmembrane region" description="Helical" evidence="6">
    <location>
        <begin position="721"/>
        <end position="745"/>
    </location>
</feature>
<reference evidence="8 9" key="1">
    <citation type="submission" date="2020-08" db="EMBL/GenBank/DDBJ databases">
        <title>A Genomic Blueprint of the Chicken Gut Microbiome.</title>
        <authorList>
            <person name="Gilroy R."/>
            <person name="Ravi A."/>
            <person name="Getino M."/>
            <person name="Pursley I."/>
            <person name="Horton D.L."/>
            <person name="Alikhan N.-F."/>
            <person name="Baker D."/>
            <person name="Gharbi K."/>
            <person name="Hall N."/>
            <person name="Watson M."/>
            <person name="Adriaenssens E.M."/>
            <person name="Foster-Nyarko E."/>
            <person name="Jarju S."/>
            <person name="Secka A."/>
            <person name="Antonio M."/>
            <person name="Oren A."/>
            <person name="Chaudhuri R."/>
            <person name="La Ragione R.M."/>
            <person name="Hildebrand F."/>
            <person name="Pallen M.J."/>
        </authorList>
    </citation>
    <scope>NUCLEOTIDE SEQUENCE [LARGE SCALE GENOMIC DNA]</scope>
    <source>
        <strain evidence="8 9">Sa2BVA9</strain>
    </source>
</reference>
<dbReference type="InterPro" id="IPR003838">
    <property type="entry name" value="ABC3_permease_C"/>
</dbReference>
<feature type="transmembrane region" description="Helical" evidence="6">
    <location>
        <begin position="356"/>
        <end position="381"/>
    </location>
</feature>
<evidence type="ECO:0000256" key="5">
    <source>
        <dbReference type="ARBA" id="ARBA00023136"/>
    </source>
</evidence>
<gene>
    <name evidence="8" type="ORF">H9647_05480</name>
</gene>
<dbReference type="EMBL" id="JACSQL010000002">
    <property type="protein sequence ID" value="MBD7967505.1"/>
    <property type="molecule type" value="Genomic_DNA"/>
</dbReference>
<feature type="domain" description="ABC3 transporter permease C-terminal" evidence="7">
    <location>
        <begin position="267"/>
        <end position="388"/>
    </location>
</feature>
<accession>A0ABR8SVJ5</accession>
<keyword evidence="2" id="KW-1003">Cell membrane</keyword>
<evidence type="ECO:0000313" key="8">
    <source>
        <dbReference type="EMBL" id="MBD7967505.1"/>
    </source>
</evidence>
<feature type="transmembrane region" description="Helical" evidence="6">
    <location>
        <begin position="314"/>
        <end position="335"/>
    </location>
</feature>
<evidence type="ECO:0000256" key="2">
    <source>
        <dbReference type="ARBA" id="ARBA00022475"/>
    </source>
</evidence>
<organism evidence="8 9">
    <name type="scientific">Paenibacillus gallinarum</name>
    <dbReference type="NCBI Taxonomy" id="2762232"/>
    <lineage>
        <taxon>Bacteria</taxon>
        <taxon>Bacillati</taxon>
        <taxon>Bacillota</taxon>
        <taxon>Bacilli</taxon>
        <taxon>Bacillales</taxon>
        <taxon>Paenibacillaceae</taxon>
        <taxon>Paenibacillus</taxon>
    </lineage>
</organism>
<feature type="transmembrane region" description="Helical" evidence="6">
    <location>
        <begin position="672"/>
        <end position="694"/>
    </location>
</feature>
<evidence type="ECO:0000256" key="6">
    <source>
        <dbReference type="SAM" id="Phobius"/>
    </source>
</evidence>
<comment type="caution">
    <text evidence="8">The sequence shown here is derived from an EMBL/GenBank/DDBJ whole genome shotgun (WGS) entry which is preliminary data.</text>
</comment>
<dbReference type="Pfam" id="PF02687">
    <property type="entry name" value="FtsX"/>
    <property type="match status" value="2"/>
</dbReference>
<name>A0ABR8SVJ5_9BACL</name>
<dbReference type="InterPro" id="IPR038766">
    <property type="entry name" value="Membrane_comp_ABC_pdt"/>
</dbReference>
<feature type="transmembrane region" description="Helical" evidence="6">
    <location>
        <begin position="261"/>
        <end position="285"/>
    </location>
</feature>
<dbReference type="RefSeq" id="WP_191798768.1">
    <property type="nucleotide sequence ID" value="NZ_JACSQL010000002.1"/>
</dbReference>
<keyword evidence="5 6" id="KW-0472">Membrane</keyword>
<comment type="subcellular location">
    <subcellularLocation>
        <location evidence="1">Cell membrane</location>
        <topology evidence="1">Multi-pass membrane protein</topology>
    </subcellularLocation>
</comment>
<feature type="transmembrane region" description="Helical" evidence="6">
    <location>
        <begin position="442"/>
        <end position="464"/>
    </location>
</feature>
<evidence type="ECO:0000256" key="1">
    <source>
        <dbReference type="ARBA" id="ARBA00004651"/>
    </source>
</evidence>
<protein>
    <submittedName>
        <fullName evidence="8">FtsX-like permease family protein</fullName>
    </submittedName>
</protein>
<evidence type="ECO:0000259" key="7">
    <source>
        <dbReference type="Pfam" id="PF02687"/>
    </source>
</evidence>
<keyword evidence="9" id="KW-1185">Reference proteome</keyword>
<proteinExistence type="predicted"/>
<keyword evidence="3 6" id="KW-0812">Transmembrane</keyword>
<feature type="transmembrane region" description="Helical" evidence="6">
    <location>
        <begin position="765"/>
        <end position="789"/>
    </location>
</feature>
<dbReference type="PANTHER" id="PTHR30287">
    <property type="entry name" value="MEMBRANE COMPONENT OF PREDICTED ABC SUPERFAMILY METABOLITE UPTAKE TRANSPORTER"/>
    <property type="match status" value="1"/>
</dbReference>
<dbReference type="PANTHER" id="PTHR30287:SF2">
    <property type="entry name" value="BLL1001 PROTEIN"/>
    <property type="match status" value="1"/>
</dbReference>
<evidence type="ECO:0000256" key="3">
    <source>
        <dbReference type="ARBA" id="ARBA00022692"/>
    </source>
</evidence>
<sequence length="804" mass="89060">MAAVFTLCLANLRKKKIHNGLIGLLILLSTLLLTTSINVISSTTNLFTEMHTRTQGSHEMLLLRDELHNPQQIAQWWTEQQGVETSPLLPYRMLAGMSVQGEDRAAELSNLTLYMMDTLTRPYAVDELLFAQGKESVSPEREEIWIPTSIAYLYEITVGDRLEFTDGERPFTLEVSALVIDMPFGAPFAIEARIWMNHEDYVQQTQGMQGTEQYMMGLRYDDYDQSSGYWERFEQELGTPYLETKISYEQMSSFYLIMNKAIGFIMIFLGVVMTMVALFTIGYTISDDVLSNYRTIGVIKALGLSSGKMVGIYLMQYAFISVMSIIPGLLASQWVSRVIIESSLSSLKLADSQEKIGAYLIPVVAGSFVCVLIMLFVFLYASKARHIQPMQAIRYGMSEIDYSKKMKPFMGKETGLFSFGKAPLLVVLGLKNIRKNKKASMLMTLLATIMTAVLVLGFVLLYSISNIKQTSASWGYDSSDISLRVVNSSTFSLESFNQMWSSDPRIKNITWQGYVNGVVSSEKHGGSHDEDRKSMNFSISALGGNYDEVGYTTLKGRNPQVKNEIAIGIRVAEELGKDVGDVIEVYIEGTKQSFLVSGIFQSIANQSVSARIMADALHDQFGDYIVAFVNINQEQDADEIVSEINGRYENSLLAATMQSLLDATFKQAVASLLLPMSMMGLLFTGVTIIIIYSISRMTIRKESKTYGIYKSIGLSSQDLRLSISIGLIVLSAVGVIIGILLGVYLLPSLLGTILSDYGIAELPLILHWGGILSFAAVTFIAVGIGSWASSRVIAATSPRILVID</sequence>